<comment type="caution">
    <text evidence="1">The sequence shown here is derived from an EMBL/GenBank/DDBJ whole genome shotgun (WGS) entry which is preliminary data.</text>
</comment>
<gene>
    <name evidence="1" type="ORF">WKI67_04020</name>
</gene>
<protein>
    <submittedName>
        <fullName evidence="1">Uncharacterized protein</fullName>
    </submittedName>
</protein>
<reference evidence="1" key="1">
    <citation type="submission" date="2024-03" db="EMBL/GenBank/DDBJ databases">
        <title>Novel Streptomyces species of biotechnological and ecological value are a feature of Machair soil.</title>
        <authorList>
            <person name="Prole J.R."/>
            <person name="Goodfellow M."/>
            <person name="Allenby N."/>
            <person name="Ward A.C."/>
        </authorList>
    </citation>
    <scope>NUCLEOTIDE SEQUENCE</scope>
    <source>
        <strain evidence="1">MS2.AVA.5</strain>
    </source>
</reference>
<name>A0ACC6PMI8_9ACTN</name>
<dbReference type="EMBL" id="JBBKAJ010000022">
    <property type="protein sequence ID" value="MEJ8632578.1"/>
    <property type="molecule type" value="Genomic_DNA"/>
</dbReference>
<organism evidence="1 2">
    <name type="scientific">Streptomyces achmelvichensis</name>
    <dbReference type="NCBI Taxonomy" id="3134111"/>
    <lineage>
        <taxon>Bacteria</taxon>
        <taxon>Bacillati</taxon>
        <taxon>Actinomycetota</taxon>
        <taxon>Actinomycetes</taxon>
        <taxon>Kitasatosporales</taxon>
        <taxon>Streptomycetaceae</taxon>
        <taxon>Streptomyces</taxon>
    </lineage>
</organism>
<dbReference type="Proteomes" id="UP001377168">
    <property type="component" value="Unassembled WGS sequence"/>
</dbReference>
<accession>A0ACC6PMI8</accession>
<evidence type="ECO:0000313" key="2">
    <source>
        <dbReference type="Proteomes" id="UP001377168"/>
    </source>
</evidence>
<sequence>MLQGDNDHIISPSQSLILLDALRAKRVEGTRYVVKGADHGDLAFLDDSESGKKWTTRTVMRTITGFLDKKLR</sequence>
<proteinExistence type="predicted"/>
<evidence type="ECO:0000313" key="1">
    <source>
        <dbReference type="EMBL" id="MEJ8632578.1"/>
    </source>
</evidence>
<keyword evidence="2" id="KW-1185">Reference proteome</keyword>